<dbReference type="AlphaFoldDB" id="A0A0C9Y6A3"/>
<proteinExistence type="inferred from homology"/>
<feature type="transmembrane region" description="Helical" evidence="10">
    <location>
        <begin position="6"/>
        <end position="25"/>
    </location>
</feature>
<dbReference type="PANTHER" id="PTHR28097:SF1">
    <property type="entry name" value="PHEROMONE A FACTOR RECEPTOR"/>
    <property type="match status" value="1"/>
</dbReference>
<evidence type="ECO:0000256" key="8">
    <source>
        <dbReference type="ARBA" id="ARBA00023170"/>
    </source>
</evidence>
<evidence type="ECO:0000313" key="11">
    <source>
        <dbReference type="EMBL" id="KIK03548.1"/>
    </source>
</evidence>
<dbReference type="PRINTS" id="PR00899">
    <property type="entry name" value="GPCRSTE3"/>
</dbReference>
<evidence type="ECO:0000256" key="2">
    <source>
        <dbReference type="ARBA" id="ARBA00011085"/>
    </source>
</evidence>
<keyword evidence="9" id="KW-0807">Transducer</keyword>
<feature type="transmembrane region" description="Helical" evidence="10">
    <location>
        <begin position="110"/>
        <end position="134"/>
    </location>
</feature>
<keyword evidence="6" id="KW-0297">G-protein coupled receptor</keyword>
<accession>A0A0C9Y6A3</accession>
<organism evidence="11 12">
    <name type="scientific">Laccaria amethystina LaAM-08-1</name>
    <dbReference type="NCBI Taxonomy" id="1095629"/>
    <lineage>
        <taxon>Eukaryota</taxon>
        <taxon>Fungi</taxon>
        <taxon>Dikarya</taxon>
        <taxon>Basidiomycota</taxon>
        <taxon>Agaricomycotina</taxon>
        <taxon>Agaricomycetes</taxon>
        <taxon>Agaricomycetidae</taxon>
        <taxon>Agaricales</taxon>
        <taxon>Agaricineae</taxon>
        <taxon>Hydnangiaceae</taxon>
        <taxon>Laccaria</taxon>
    </lineage>
</organism>
<sequence length="342" mass="38306">MYPSNQVFSAFSFIAVVLALVPLPWHLEAWNTGTCLFMTWTALASLNFFINSIIWNGNVVNWAPVWCDISAKIIVGNSVVFPAASLCINRRLYHIACVNRCGTPTRGEKLRAVCVDLAIGAGIPIIVMVLRYVVQGHRFDIFEDIGCYPFSYNTPLTFVLLDGPPTVISIVSGIYSVMTILLFQKRRVELKEIFSSNANLNSRRYFRLLALAGVQVVSSFPLTLALLCINATSSEIRPWISWEDTHFGFSHVDQYPSVVWRNNQATGATLELSRWLVVACGFIFFAFFGFADEALKQYKIAFRSIARFSTSRLLAKLGTPNSSTASYENFPFGLPFDQKCLL</sequence>
<dbReference type="PRINTS" id="PR00901">
    <property type="entry name" value="PHEROMONEBAR"/>
</dbReference>
<evidence type="ECO:0000313" key="12">
    <source>
        <dbReference type="Proteomes" id="UP000054477"/>
    </source>
</evidence>
<dbReference type="Proteomes" id="UP000054477">
    <property type="component" value="Unassembled WGS sequence"/>
</dbReference>
<keyword evidence="5 10" id="KW-1133">Transmembrane helix</keyword>
<evidence type="ECO:0000256" key="4">
    <source>
        <dbReference type="ARBA" id="ARBA00022692"/>
    </source>
</evidence>
<protein>
    <recommendedName>
        <fullName evidence="13">Pheromone receptor</fullName>
    </recommendedName>
</protein>
<dbReference type="GO" id="GO:0005886">
    <property type="term" value="C:plasma membrane"/>
    <property type="evidence" value="ECO:0007669"/>
    <property type="project" value="TreeGrafter"/>
</dbReference>
<evidence type="ECO:0000256" key="5">
    <source>
        <dbReference type="ARBA" id="ARBA00022989"/>
    </source>
</evidence>
<evidence type="ECO:0000256" key="7">
    <source>
        <dbReference type="ARBA" id="ARBA00023136"/>
    </source>
</evidence>
<dbReference type="HOGENOM" id="CLU_027592_0_1_1"/>
<reference evidence="12" key="2">
    <citation type="submission" date="2015-01" db="EMBL/GenBank/DDBJ databases">
        <title>Evolutionary Origins and Diversification of the Mycorrhizal Mutualists.</title>
        <authorList>
            <consortium name="DOE Joint Genome Institute"/>
            <consortium name="Mycorrhizal Genomics Consortium"/>
            <person name="Kohler A."/>
            <person name="Kuo A."/>
            <person name="Nagy L.G."/>
            <person name="Floudas D."/>
            <person name="Copeland A."/>
            <person name="Barry K.W."/>
            <person name="Cichocki N."/>
            <person name="Veneault-Fourrey C."/>
            <person name="LaButti K."/>
            <person name="Lindquist E.A."/>
            <person name="Lipzen A."/>
            <person name="Lundell T."/>
            <person name="Morin E."/>
            <person name="Murat C."/>
            <person name="Riley R."/>
            <person name="Ohm R."/>
            <person name="Sun H."/>
            <person name="Tunlid A."/>
            <person name="Henrissat B."/>
            <person name="Grigoriev I.V."/>
            <person name="Hibbett D.S."/>
            <person name="Martin F."/>
        </authorList>
    </citation>
    <scope>NUCLEOTIDE SEQUENCE [LARGE SCALE GENOMIC DNA]</scope>
    <source>
        <strain evidence="12">LaAM-08-1</strain>
    </source>
</reference>
<dbReference type="GO" id="GO:0000750">
    <property type="term" value="P:pheromone-dependent signal transduction involved in conjugation with cellular fusion"/>
    <property type="evidence" value="ECO:0007669"/>
    <property type="project" value="TreeGrafter"/>
</dbReference>
<dbReference type="InterPro" id="IPR000481">
    <property type="entry name" value="GPCR_Pheromne_B_alpha_rcpt"/>
</dbReference>
<feature type="transmembrane region" description="Helical" evidence="10">
    <location>
        <begin position="166"/>
        <end position="184"/>
    </location>
</feature>
<dbReference type="CDD" id="cd14966">
    <property type="entry name" value="7tmD_STE3"/>
    <property type="match status" value="1"/>
</dbReference>
<reference evidence="11 12" key="1">
    <citation type="submission" date="2014-04" db="EMBL/GenBank/DDBJ databases">
        <authorList>
            <consortium name="DOE Joint Genome Institute"/>
            <person name="Kuo A."/>
            <person name="Kohler A."/>
            <person name="Nagy L.G."/>
            <person name="Floudas D."/>
            <person name="Copeland A."/>
            <person name="Barry K.W."/>
            <person name="Cichocki N."/>
            <person name="Veneault-Fourrey C."/>
            <person name="LaButti K."/>
            <person name="Lindquist E.A."/>
            <person name="Lipzen A."/>
            <person name="Lundell T."/>
            <person name="Morin E."/>
            <person name="Murat C."/>
            <person name="Sun H."/>
            <person name="Tunlid A."/>
            <person name="Henrissat B."/>
            <person name="Grigoriev I.V."/>
            <person name="Hibbett D.S."/>
            <person name="Martin F."/>
            <person name="Nordberg H.P."/>
            <person name="Cantor M.N."/>
            <person name="Hua S.X."/>
        </authorList>
    </citation>
    <scope>NUCLEOTIDE SEQUENCE [LARGE SCALE GENOMIC DNA]</scope>
    <source>
        <strain evidence="11 12">LaAM-08-1</strain>
    </source>
</reference>
<dbReference type="GO" id="GO:0004934">
    <property type="term" value="F:mating-type alpha-factor pheromone receptor activity"/>
    <property type="evidence" value="ECO:0007669"/>
    <property type="project" value="InterPro"/>
</dbReference>
<dbReference type="OrthoDB" id="2874149at2759"/>
<dbReference type="InterPro" id="IPR001499">
    <property type="entry name" value="GPCR_STE3"/>
</dbReference>
<keyword evidence="4 10" id="KW-0812">Transmembrane</keyword>
<keyword evidence="8" id="KW-0675">Receptor</keyword>
<keyword evidence="7 10" id="KW-0472">Membrane</keyword>
<evidence type="ECO:0008006" key="13">
    <source>
        <dbReference type="Google" id="ProtNLM"/>
    </source>
</evidence>
<evidence type="ECO:0000256" key="1">
    <source>
        <dbReference type="ARBA" id="ARBA00004141"/>
    </source>
</evidence>
<feature type="transmembrane region" description="Helical" evidence="10">
    <location>
        <begin position="205"/>
        <end position="232"/>
    </location>
</feature>
<evidence type="ECO:0000256" key="10">
    <source>
        <dbReference type="SAM" id="Phobius"/>
    </source>
</evidence>
<keyword evidence="12" id="KW-1185">Reference proteome</keyword>
<dbReference type="EMBL" id="KN838579">
    <property type="protein sequence ID" value="KIK03548.1"/>
    <property type="molecule type" value="Genomic_DNA"/>
</dbReference>
<gene>
    <name evidence="11" type="ORF">K443DRAFT_95000</name>
</gene>
<comment type="similarity">
    <text evidence="2">Belongs to the G-protein coupled receptor 4 family.</text>
</comment>
<name>A0A0C9Y6A3_9AGAR</name>
<evidence type="ECO:0000256" key="9">
    <source>
        <dbReference type="ARBA" id="ARBA00023224"/>
    </source>
</evidence>
<evidence type="ECO:0000256" key="3">
    <source>
        <dbReference type="ARBA" id="ARBA00022507"/>
    </source>
</evidence>
<keyword evidence="3" id="KW-0589">Pheromone response</keyword>
<feature type="transmembrane region" description="Helical" evidence="10">
    <location>
        <begin position="272"/>
        <end position="291"/>
    </location>
</feature>
<comment type="subcellular location">
    <subcellularLocation>
        <location evidence="1">Membrane</location>
        <topology evidence="1">Multi-pass membrane protein</topology>
    </subcellularLocation>
</comment>
<dbReference type="PANTHER" id="PTHR28097">
    <property type="entry name" value="PHEROMONE A FACTOR RECEPTOR"/>
    <property type="match status" value="1"/>
</dbReference>
<evidence type="ECO:0000256" key="6">
    <source>
        <dbReference type="ARBA" id="ARBA00023040"/>
    </source>
</evidence>
<feature type="transmembrane region" description="Helical" evidence="10">
    <location>
        <begin position="37"/>
        <end position="57"/>
    </location>
</feature>
<dbReference type="Pfam" id="PF02076">
    <property type="entry name" value="STE3"/>
    <property type="match status" value="1"/>
</dbReference>